<dbReference type="EMBL" id="LT795068">
    <property type="protein sequence ID" value="SJX64963.1"/>
    <property type="molecule type" value="Genomic_DNA"/>
</dbReference>
<gene>
    <name evidence="3" type="ORF">SRS1_15789</name>
</gene>
<feature type="region of interest" description="Disordered" evidence="1">
    <location>
        <begin position="178"/>
        <end position="208"/>
    </location>
</feature>
<organism evidence="3 4">
    <name type="scientific">Sporisorium reilianum f. sp. reilianum</name>
    <dbReference type="NCBI Taxonomy" id="72559"/>
    <lineage>
        <taxon>Eukaryota</taxon>
        <taxon>Fungi</taxon>
        <taxon>Dikarya</taxon>
        <taxon>Basidiomycota</taxon>
        <taxon>Ustilaginomycotina</taxon>
        <taxon>Ustilaginomycetes</taxon>
        <taxon>Ustilaginales</taxon>
        <taxon>Ustilaginaceae</taxon>
        <taxon>Sporisorium</taxon>
    </lineage>
</organism>
<dbReference type="AlphaFoldDB" id="A0A2N8UKG0"/>
<evidence type="ECO:0000256" key="2">
    <source>
        <dbReference type="SAM" id="Phobius"/>
    </source>
</evidence>
<feature type="transmembrane region" description="Helical" evidence="2">
    <location>
        <begin position="215"/>
        <end position="232"/>
    </location>
</feature>
<evidence type="ECO:0000313" key="3">
    <source>
        <dbReference type="EMBL" id="SJX64963.1"/>
    </source>
</evidence>
<name>A0A2N8UKG0_9BASI</name>
<evidence type="ECO:0000256" key="1">
    <source>
        <dbReference type="SAM" id="MobiDB-lite"/>
    </source>
</evidence>
<feature type="compositionally biased region" description="Polar residues" evidence="1">
    <location>
        <begin position="194"/>
        <end position="207"/>
    </location>
</feature>
<reference evidence="3 4" key="1">
    <citation type="submission" date="2017-02" db="EMBL/GenBank/DDBJ databases">
        <authorList>
            <person name="Peterson S.W."/>
        </authorList>
    </citation>
    <scope>NUCLEOTIDE SEQUENCE [LARGE SCALE GENOMIC DNA]</scope>
    <source>
        <strain evidence="3 4">SRS1_H2-8</strain>
    </source>
</reference>
<keyword evidence="2" id="KW-0812">Transmembrane</keyword>
<evidence type="ECO:0000313" key="4">
    <source>
        <dbReference type="Proteomes" id="UP000239563"/>
    </source>
</evidence>
<dbReference type="Proteomes" id="UP000239563">
    <property type="component" value="Chromosome XV"/>
</dbReference>
<protein>
    <submittedName>
        <fullName evidence="3">Uncharacterized protein</fullName>
    </submittedName>
</protein>
<keyword evidence="2" id="KW-1133">Transmembrane helix</keyword>
<sequence>MPTSTVSTSTVSLFAPGVDQMINSLEHAMTKLDGDVSIRFAPTPLATTTAPDGAAATVWNVRAHEYASINGHTTQIVEDQKFVESRNYFAAQDQSGAQLECLFDHINAPATCVNRQPKHHHTMTSTFKDARPFATAFHKHVVKHSASSSSSSASSAATTSQVTQSAAAAAVVVQTTAPSVQVQSGTGTETTTGSAVGSNSRMNSTSGAAKKAKSLPVLLVTASVLFTAVLAFQP</sequence>
<proteinExistence type="predicted"/>
<keyword evidence="2" id="KW-0472">Membrane</keyword>
<accession>A0A2N8UKG0</accession>
<feature type="compositionally biased region" description="Low complexity" evidence="1">
    <location>
        <begin position="178"/>
        <end position="193"/>
    </location>
</feature>